<dbReference type="RefSeq" id="WP_012631522.1">
    <property type="nucleotide sequence ID" value="NC_011891.1"/>
</dbReference>
<gene>
    <name evidence="2" type="ordered locus">A2cp1_0071</name>
</gene>
<dbReference type="KEGG" id="acp:A2cp1_0071"/>
<protein>
    <submittedName>
        <fullName evidence="2">Uncharacterized protein</fullName>
    </submittedName>
</protein>
<proteinExistence type="predicted"/>
<dbReference type="Proteomes" id="UP000007089">
    <property type="component" value="Chromosome"/>
</dbReference>
<evidence type="ECO:0000313" key="3">
    <source>
        <dbReference type="Proteomes" id="UP000007089"/>
    </source>
</evidence>
<dbReference type="EMBL" id="CP001359">
    <property type="protein sequence ID" value="ACL63430.1"/>
    <property type="molecule type" value="Genomic_DNA"/>
</dbReference>
<reference evidence="2" key="1">
    <citation type="submission" date="2009-01" db="EMBL/GenBank/DDBJ databases">
        <title>Complete sequence of Anaeromyxobacter dehalogenans 2CP-1.</title>
        <authorList>
            <consortium name="US DOE Joint Genome Institute"/>
            <person name="Lucas S."/>
            <person name="Copeland A."/>
            <person name="Lapidus A."/>
            <person name="Glavina del Rio T."/>
            <person name="Dalin E."/>
            <person name="Tice H."/>
            <person name="Bruce D."/>
            <person name="Goodwin L."/>
            <person name="Pitluck S."/>
            <person name="Saunders E."/>
            <person name="Brettin T."/>
            <person name="Detter J.C."/>
            <person name="Han C."/>
            <person name="Larimer F."/>
            <person name="Land M."/>
            <person name="Hauser L."/>
            <person name="Kyrpides N."/>
            <person name="Ovchinnikova G."/>
            <person name="Beliaev A.S."/>
            <person name="Richardson P."/>
        </authorList>
    </citation>
    <scope>NUCLEOTIDE SEQUENCE</scope>
    <source>
        <strain evidence="2">2CP-1</strain>
    </source>
</reference>
<sequence length="47" mass="5442">MAEEKKKGGFHSLEKRIHQIEEEDRSQAARESKPEEKKAPAKEPPKK</sequence>
<dbReference type="AlphaFoldDB" id="B8J7T8"/>
<name>B8J7T8_ANAD2</name>
<evidence type="ECO:0000256" key="1">
    <source>
        <dbReference type="SAM" id="MobiDB-lite"/>
    </source>
</evidence>
<organism evidence="2 3">
    <name type="scientific">Anaeromyxobacter dehalogenans (strain ATCC BAA-258 / DSM 21875 / 2CP-1)</name>
    <dbReference type="NCBI Taxonomy" id="455488"/>
    <lineage>
        <taxon>Bacteria</taxon>
        <taxon>Pseudomonadati</taxon>
        <taxon>Myxococcota</taxon>
        <taxon>Myxococcia</taxon>
        <taxon>Myxococcales</taxon>
        <taxon>Cystobacterineae</taxon>
        <taxon>Anaeromyxobacteraceae</taxon>
        <taxon>Anaeromyxobacter</taxon>
    </lineage>
</organism>
<evidence type="ECO:0000313" key="2">
    <source>
        <dbReference type="EMBL" id="ACL63430.1"/>
    </source>
</evidence>
<dbReference type="HOGENOM" id="CLU_3163979_0_0_7"/>
<feature type="region of interest" description="Disordered" evidence="1">
    <location>
        <begin position="1"/>
        <end position="47"/>
    </location>
</feature>
<accession>B8J7T8</accession>
<keyword evidence="3" id="KW-1185">Reference proteome</keyword>